<comment type="caution">
    <text evidence="2">The sequence shown here is derived from an EMBL/GenBank/DDBJ whole genome shotgun (WGS) entry which is preliminary data.</text>
</comment>
<dbReference type="SUPFAM" id="SSF53335">
    <property type="entry name" value="S-adenosyl-L-methionine-dependent methyltransferases"/>
    <property type="match status" value="1"/>
</dbReference>
<keyword evidence="3" id="KW-1185">Reference proteome</keyword>
<feature type="domain" description="Methyltransferase" evidence="1">
    <location>
        <begin position="59"/>
        <end position="147"/>
    </location>
</feature>
<dbReference type="InterPro" id="IPR029063">
    <property type="entry name" value="SAM-dependent_MTases_sf"/>
</dbReference>
<dbReference type="Gene3D" id="2.20.25.110">
    <property type="entry name" value="S-adenosyl-L-methionine-dependent methyltransferases"/>
    <property type="match status" value="1"/>
</dbReference>
<dbReference type="GO" id="GO:0008168">
    <property type="term" value="F:methyltransferase activity"/>
    <property type="evidence" value="ECO:0007669"/>
    <property type="project" value="UniProtKB-KW"/>
</dbReference>
<proteinExistence type="predicted"/>
<dbReference type="CDD" id="cd02440">
    <property type="entry name" value="AdoMet_MTases"/>
    <property type="match status" value="1"/>
</dbReference>
<evidence type="ECO:0000313" key="2">
    <source>
        <dbReference type="EMBL" id="MEY8661610.1"/>
    </source>
</evidence>
<protein>
    <submittedName>
        <fullName evidence="2">Class I SAM-dependent methyltransferase</fullName>
        <ecNumber evidence="2">2.1.1.-</ecNumber>
    </submittedName>
</protein>
<sequence length="259" mass="29899">MKLRQLHFQKKRQPDSILAFFDSSYSRIYAELLNIELKAQLKFIKDNYLKEATKNSFPILDLCCGEGRHLTALNAKYHVDGIDINRRYVEKASANLDKNAEGKVYVADAKTFISPYKYALIYSMESSLGYLPDKETMQIFKNIKENLLSNNGTLVLHLNNKDFLLQNLVPRMWFGDQNTGYLLEERSLNALDGTLRLDQIRIINGIEKHYAIDLRLYSLQEIKYLLEQAGLTLTNVYGDYDHSAYTSTSPYMIVEAKNI</sequence>
<keyword evidence="2" id="KW-0808">Transferase</keyword>
<organism evidence="2 3">
    <name type="scientific">Ligilactobacillus faecis</name>
    <dbReference type="NCBI Taxonomy" id="762833"/>
    <lineage>
        <taxon>Bacteria</taxon>
        <taxon>Bacillati</taxon>
        <taxon>Bacillota</taxon>
        <taxon>Bacilli</taxon>
        <taxon>Lactobacillales</taxon>
        <taxon>Lactobacillaceae</taxon>
        <taxon>Ligilactobacillus</taxon>
    </lineage>
</organism>
<accession>A0ABV4DMA3</accession>
<keyword evidence="2" id="KW-0489">Methyltransferase</keyword>
<evidence type="ECO:0000313" key="3">
    <source>
        <dbReference type="Proteomes" id="UP001565236"/>
    </source>
</evidence>
<dbReference type="InterPro" id="IPR041698">
    <property type="entry name" value="Methyltransf_25"/>
</dbReference>
<dbReference type="Proteomes" id="UP001565236">
    <property type="component" value="Unassembled WGS sequence"/>
</dbReference>
<gene>
    <name evidence="2" type="ORF">AALT52_01685</name>
</gene>
<dbReference type="Gene3D" id="3.40.50.150">
    <property type="entry name" value="Vaccinia Virus protein VP39"/>
    <property type="match status" value="1"/>
</dbReference>
<dbReference type="RefSeq" id="WP_369940604.1">
    <property type="nucleotide sequence ID" value="NZ_JBCLUF010000004.1"/>
</dbReference>
<dbReference type="Pfam" id="PF13649">
    <property type="entry name" value="Methyltransf_25"/>
    <property type="match status" value="1"/>
</dbReference>
<reference evidence="2 3" key="1">
    <citation type="submission" date="2024-03" db="EMBL/GenBank/DDBJ databases">
        <title>Mouse gut bacterial collection (mGBC) of GemPharmatech.</title>
        <authorList>
            <person name="He Y."/>
            <person name="Dong L."/>
            <person name="Wu D."/>
            <person name="Gao X."/>
            <person name="Lin Z."/>
        </authorList>
    </citation>
    <scope>NUCLEOTIDE SEQUENCE [LARGE SCALE GENOMIC DNA]</scope>
    <source>
        <strain evidence="2 3">15-30</strain>
    </source>
</reference>
<name>A0ABV4DMA3_9LACO</name>
<dbReference type="EMBL" id="JBCLUF010000004">
    <property type="protein sequence ID" value="MEY8661610.1"/>
    <property type="molecule type" value="Genomic_DNA"/>
</dbReference>
<evidence type="ECO:0000259" key="1">
    <source>
        <dbReference type="Pfam" id="PF13649"/>
    </source>
</evidence>
<dbReference type="EC" id="2.1.1.-" evidence="2"/>
<dbReference type="GO" id="GO:0032259">
    <property type="term" value="P:methylation"/>
    <property type="evidence" value="ECO:0007669"/>
    <property type="project" value="UniProtKB-KW"/>
</dbReference>